<evidence type="ECO:0000256" key="6">
    <source>
        <dbReference type="SAM" id="MobiDB-lite"/>
    </source>
</evidence>
<dbReference type="InterPro" id="IPR015943">
    <property type="entry name" value="WD40/YVTN_repeat-like_dom_sf"/>
</dbReference>
<dbReference type="PANTHER" id="PTHR19932">
    <property type="entry name" value="WD REPEAT AND HMG-BOX DNA BINDING PROTEIN"/>
    <property type="match status" value="1"/>
</dbReference>
<feature type="region of interest" description="Disordered" evidence="6">
    <location>
        <begin position="329"/>
        <end position="355"/>
    </location>
</feature>
<dbReference type="OrthoDB" id="427368at2759"/>
<dbReference type="Gene3D" id="2.130.10.10">
    <property type="entry name" value="YVTN repeat-like/Quinoprotein amine dehydrogenase"/>
    <property type="match status" value="2"/>
</dbReference>
<dbReference type="InterPro" id="IPR022100">
    <property type="entry name" value="WDHD1/CFT4_beta-prop_2nd"/>
</dbReference>
<feature type="domain" description="WDHD1/CFT4 second beta-propeller" evidence="7">
    <location>
        <begin position="419"/>
        <end position="708"/>
    </location>
</feature>
<accession>A0A9P4TSE9</accession>
<proteinExistence type="predicted"/>
<keyword evidence="4" id="KW-0539">Nucleus</keyword>
<feature type="domain" description="WDHD1/CFT4 helical bundle" evidence="8">
    <location>
        <begin position="729"/>
        <end position="832"/>
    </location>
</feature>
<evidence type="ECO:0000256" key="1">
    <source>
        <dbReference type="ARBA" id="ARBA00004123"/>
    </source>
</evidence>
<dbReference type="SMART" id="SM00320">
    <property type="entry name" value="WD40"/>
    <property type="match status" value="7"/>
</dbReference>
<feature type="repeat" description="WD" evidence="5">
    <location>
        <begin position="226"/>
        <end position="267"/>
    </location>
</feature>
<dbReference type="GO" id="GO:0043596">
    <property type="term" value="C:nuclear replication fork"/>
    <property type="evidence" value="ECO:0007669"/>
    <property type="project" value="TreeGrafter"/>
</dbReference>
<keyword evidence="3" id="KW-0677">Repeat</keyword>
<evidence type="ECO:0000256" key="2">
    <source>
        <dbReference type="ARBA" id="ARBA00022574"/>
    </source>
</evidence>
<reference evidence="10" key="1">
    <citation type="journal article" date="2020" name="Stud. Mycol.">
        <title>101 Dothideomycetes genomes: a test case for predicting lifestyles and emergence of pathogens.</title>
        <authorList>
            <person name="Haridas S."/>
            <person name="Albert R."/>
            <person name="Binder M."/>
            <person name="Bloem J."/>
            <person name="Labutti K."/>
            <person name="Salamov A."/>
            <person name="Andreopoulos B."/>
            <person name="Baker S."/>
            <person name="Barry K."/>
            <person name="Bills G."/>
            <person name="Bluhm B."/>
            <person name="Cannon C."/>
            <person name="Castanera R."/>
            <person name="Culley D."/>
            <person name="Daum C."/>
            <person name="Ezra D."/>
            <person name="Gonzalez J."/>
            <person name="Henrissat B."/>
            <person name="Kuo A."/>
            <person name="Liang C."/>
            <person name="Lipzen A."/>
            <person name="Lutzoni F."/>
            <person name="Magnuson J."/>
            <person name="Mondo S."/>
            <person name="Nolan M."/>
            <person name="Ohm R."/>
            <person name="Pangilinan J."/>
            <person name="Park H.-J."/>
            <person name="Ramirez L."/>
            <person name="Alfaro M."/>
            <person name="Sun H."/>
            <person name="Tritt A."/>
            <person name="Yoshinaga Y."/>
            <person name="Zwiers L.-H."/>
            <person name="Turgeon B."/>
            <person name="Goodwin S."/>
            <person name="Spatafora J."/>
            <person name="Crous P."/>
            <person name="Grigoriev I."/>
        </authorList>
    </citation>
    <scope>NUCLEOTIDE SEQUENCE</scope>
    <source>
        <strain evidence="10">CBS 130266</strain>
    </source>
</reference>
<dbReference type="InterPro" id="IPR057646">
    <property type="entry name" value="WD40_WDHD1_1st"/>
</dbReference>
<dbReference type="InterPro" id="IPR019775">
    <property type="entry name" value="WD40_repeat_CS"/>
</dbReference>
<keyword evidence="11" id="KW-1185">Reference proteome</keyword>
<dbReference type="GO" id="GO:0003682">
    <property type="term" value="F:chromatin binding"/>
    <property type="evidence" value="ECO:0007669"/>
    <property type="project" value="TreeGrafter"/>
</dbReference>
<evidence type="ECO:0000259" key="9">
    <source>
        <dbReference type="Pfam" id="PF24817"/>
    </source>
</evidence>
<dbReference type="AlphaFoldDB" id="A0A9P4TSE9"/>
<dbReference type="Pfam" id="PF12341">
    <property type="entry name" value="Mcl1_mid"/>
    <property type="match status" value="1"/>
</dbReference>
<protein>
    <submittedName>
        <fullName evidence="10">WD40 repeat-like protein</fullName>
    </submittedName>
</protein>
<evidence type="ECO:0000256" key="4">
    <source>
        <dbReference type="ARBA" id="ARBA00023242"/>
    </source>
</evidence>
<dbReference type="InterPro" id="IPR036322">
    <property type="entry name" value="WD40_repeat_dom_sf"/>
</dbReference>
<dbReference type="Pfam" id="PF20946">
    <property type="entry name" value="Ctf4_C"/>
    <property type="match status" value="1"/>
</dbReference>
<dbReference type="InterPro" id="IPR048591">
    <property type="entry name" value="WDHD1/CFT4_hel"/>
</dbReference>
<gene>
    <name evidence="10" type="ORF">EJ08DRAFT_738748</name>
</gene>
<dbReference type="PROSITE" id="PS50082">
    <property type="entry name" value="WD_REPEATS_2"/>
    <property type="match status" value="1"/>
</dbReference>
<dbReference type="SUPFAM" id="SSF50978">
    <property type="entry name" value="WD40 repeat-like"/>
    <property type="match status" value="1"/>
</dbReference>
<keyword evidence="2 5" id="KW-0853">WD repeat</keyword>
<dbReference type="EMBL" id="MU007114">
    <property type="protein sequence ID" value="KAF2420021.1"/>
    <property type="molecule type" value="Genomic_DNA"/>
</dbReference>
<evidence type="ECO:0000256" key="5">
    <source>
        <dbReference type="PROSITE-ProRule" id="PRU00221"/>
    </source>
</evidence>
<evidence type="ECO:0000259" key="7">
    <source>
        <dbReference type="Pfam" id="PF12341"/>
    </source>
</evidence>
<dbReference type="GO" id="GO:0006281">
    <property type="term" value="P:DNA repair"/>
    <property type="evidence" value="ECO:0007669"/>
    <property type="project" value="TreeGrafter"/>
</dbReference>
<dbReference type="Proteomes" id="UP000800235">
    <property type="component" value="Unassembled WGS sequence"/>
</dbReference>
<evidence type="ECO:0000313" key="10">
    <source>
        <dbReference type="EMBL" id="KAF2420021.1"/>
    </source>
</evidence>
<comment type="caution">
    <text evidence="10">The sequence shown here is derived from an EMBL/GenBank/DDBJ whole genome shotgun (WGS) entry which is preliminary data.</text>
</comment>
<evidence type="ECO:0000313" key="11">
    <source>
        <dbReference type="Proteomes" id="UP000800235"/>
    </source>
</evidence>
<dbReference type="PROSITE" id="PS00678">
    <property type="entry name" value="WD_REPEATS_1"/>
    <property type="match status" value="1"/>
</dbReference>
<name>A0A9P4TSE9_9PEZI</name>
<evidence type="ECO:0000259" key="8">
    <source>
        <dbReference type="Pfam" id="PF20946"/>
    </source>
</evidence>
<dbReference type="PANTHER" id="PTHR19932:SF10">
    <property type="entry name" value="WD REPEAT AND HMG-BOX DNA-BINDING PROTEIN 1"/>
    <property type="match status" value="1"/>
</dbReference>
<dbReference type="InterPro" id="IPR001680">
    <property type="entry name" value="WD40_rpt"/>
</dbReference>
<dbReference type="GO" id="GO:0000278">
    <property type="term" value="P:mitotic cell cycle"/>
    <property type="evidence" value="ECO:0007669"/>
    <property type="project" value="TreeGrafter"/>
</dbReference>
<comment type="subcellular location">
    <subcellularLocation>
        <location evidence="1">Nucleus</location>
    </subcellularLocation>
</comment>
<evidence type="ECO:0000256" key="3">
    <source>
        <dbReference type="ARBA" id="ARBA00022737"/>
    </source>
</evidence>
<dbReference type="GO" id="GO:0006261">
    <property type="term" value="P:DNA-templated DNA replication"/>
    <property type="evidence" value="ECO:0007669"/>
    <property type="project" value="TreeGrafter"/>
</dbReference>
<dbReference type="PROSITE" id="PS50294">
    <property type="entry name" value="WD_REPEATS_REGION"/>
    <property type="match status" value="1"/>
</dbReference>
<dbReference type="Pfam" id="PF24817">
    <property type="entry name" value="WD40_WDHD1_1st"/>
    <property type="match status" value="1"/>
</dbReference>
<organism evidence="10 11">
    <name type="scientific">Tothia fuscella</name>
    <dbReference type="NCBI Taxonomy" id="1048955"/>
    <lineage>
        <taxon>Eukaryota</taxon>
        <taxon>Fungi</taxon>
        <taxon>Dikarya</taxon>
        <taxon>Ascomycota</taxon>
        <taxon>Pezizomycotina</taxon>
        <taxon>Dothideomycetes</taxon>
        <taxon>Pleosporomycetidae</taxon>
        <taxon>Venturiales</taxon>
        <taxon>Cylindrosympodiaceae</taxon>
        <taxon>Tothia</taxon>
    </lineage>
</organism>
<sequence>MAPRIRGRPAHTPGPTFLSYTPDGTKLVTVGLNNSIRVFHTGSDAEPTTIDNCQDNNTAVAAANDFFVIGCEDGTVCKYSLESNTFEGILTRCTLPIRDVALSPDGQWVAVASDELVVKVVNTSDMDRVMYLRDQPRAAKHVSFDKSGSSLSVSCTDGKIYVYSLSTEEPELIQKVDGLIKSLETESESSSKVIWHPDGRAFVAPTATRDMQVMSRGDWERQRVFKDGHTSDITAAAWSPNGAMLVTTSVDRKLLLWDTKSQKVLQTLDASDIRATILAMAWHPSENILSYSNNDGELYIHTNFVPEQLGHLLTKGLQPAPFIHDPLQDTSGNARRPANGLKNGLPERSVRRGTPDSLDEILGMEVDDDETADGFIVDDDEAGYAEETNKYGKRPSNGAMAAPAVKRRPYTQWQPQIHESFQPGSTPWRGNRKYLALNLTGFVWTVDQETHNTVTVQFFDREFHRDFHFTDAWMYDKACLNEHGTLFSCPPRDTHPAQLYYRPHETWTTRTEWRTQLPAGETITAIALSDSYIVATTSANYVRIFTLFGVPCRVYRQKSSPTVTCAAWRDYVLTIGNGPVGGDGRTQLLYTLENVKRDEVCQSEDIVALTEGTELQSVFFSDTGDPCIYDTKGTLLVLLHWRTSGQAKWVPLLDTTQLQRLASGKKEERYWPVAVAQEKFHCIILKGGDQYPYFPRPLLTDFDFKIPLCTSPTQTPNDDTTPTESEPQKLEHAYVLSSVQLSLLEDLLSATRASHTQKVELSKKEVEVDKTLIQLLAAECREGEERGMRALEIVGLIRDRSGRMLEAAQKVAHRYGREVLGGKINELAERRLVGLVDEEEL</sequence>
<feature type="domain" description="WDHD1 first WD40" evidence="9">
    <location>
        <begin position="8"/>
        <end position="299"/>
    </location>
</feature>